<dbReference type="Pfam" id="PF07811">
    <property type="entry name" value="TadE"/>
    <property type="match status" value="1"/>
</dbReference>
<sequence length="158" mass="16562">MRVRYAAWAPPGIPSPWSGGGRAASRERGSLAVEMTIIIPSILLIFGLIFAYGRAAQVNGMLESGTRDAARTATVARSYTEAQDRARAVVADALQATPASCRNSLSVSISDNFRAGEPITVTARCTYSISDIGLPGAPGSITPSSSFTSMLDPNRGIQ</sequence>
<name>A0A849HIA5_9MICO</name>
<accession>A0A849HIA5</accession>
<evidence type="ECO:0000313" key="3">
    <source>
        <dbReference type="EMBL" id="NNM46021.1"/>
    </source>
</evidence>
<keyword evidence="1" id="KW-0472">Membrane</keyword>
<dbReference type="RefSeq" id="WP_171243173.1">
    <property type="nucleotide sequence ID" value="NZ_JABEPQ010000002.1"/>
</dbReference>
<dbReference type="Proteomes" id="UP000588586">
    <property type="component" value="Unassembled WGS sequence"/>
</dbReference>
<dbReference type="InterPro" id="IPR012495">
    <property type="entry name" value="TadE-like_dom"/>
</dbReference>
<keyword evidence="4" id="KW-1185">Reference proteome</keyword>
<evidence type="ECO:0000313" key="4">
    <source>
        <dbReference type="Proteomes" id="UP000588586"/>
    </source>
</evidence>
<keyword evidence="1" id="KW-0812">Transmembrane</keyword>
<feature type="domain" description="TadE-like" evidence="2">
    <location>
        <begin position="29"/>
        <end position="71"/>
    </location>
</feature>
<dbReference type="AlphaFoldDB" id="A0A849HIA5"/>
<keyword evidence="1" id="KW-1133">Transmembrane helix</keyword>
<evidence type="ECO:0000256" key="1">
    <source>
        <dbReference type="SAM" id="Phobius"/>
    </source>
</evidence>
<reference evidence="3 4" key="1">
    <citation type="submission" date="2020-04" db="EMBL/GenBank/DDBJ databases">
        <title>Knoellia sp. isolate from air conditioner.</title>
        <authorList>
            <person name="Chea S."/>
            <person name="Kim D.-U."/>
        </authorList>
    </citation>
    <scope>NUCLEOTIDE SEQUENCE [LARGE SCALE GENOMIC DNA]</scope>
    <source>
        <strain evidence="3 4">DB2414S</strain>
    </source>
</reference>
<proteinExistence type="predicted"/>
<protein>
    <submittedName>
        <fullName evidence="3">Pilus assembly protein</fullName>
    </submittedName>
</protein>
<organism evidence="3 4">
    <name type="scientific">Knoellia koreensis</name>
    <dbReference type="NCBI Taxonomy" id="2730921"/>
    <lineage>
        <taxon>Bacteria</taxon>
        <taxon>Bacillati</taxon>
        <taxon>Actinomycetota</taxon>
        <taxon>Actinomycetes</taxon>
        <taxon>Micrococcales</taxon>
        <taxon>Intrasporangiaceae</taxon>
        <taxon>Knoellia</taxon>
    </lineage>
</organism>
<evidence type="ECO:0000259" key="2">
    <source>
        <dbReference type="Pfam" id="PF07811"/>
    </source>
</evidence>
<feature type="transmembrane region" description="Helical" evidence="1">
    <location>
        <begin position="31"/>
        <end position="52"/>
    </location>
</feature>
<gene>
    <name evidence="3" type="ORF">HJG52_08370</name>
</gene>
<comment type="caution">
    <text evidence="3">The sequence shown here is derived from an EMBL/GenBank/DDBJ whole genome shotgun (WGS) entry which is preliminary data.</text>
</comment>
<dbReference type="EMBL" id="JABEPQ010000002">
    <property type="protein sequence ID" value="NNM46021.1"/>
    <property type="molecule type" value="Genomic_DNA"/>
</dbReference>